<dbReference type="CDD" id="cd22355">
    <property type="entry name" value="Sau3AI_C"/>
    <property type="match status" value="1"/>
</dbReference>
<comment type="caution">
    <text evidence="5">The sequence shown here is derived from an EMBL/GenBank/DDBJ whole genome shotgun (WGS) entry which is preliminary data.</text>
</comment>
<keyword evidence="1" id="KW-0540">Nuclease</keyword>
<keyword evidence="6" id="KW-1185">Reference proteome</keyword>
<dbReference type="Pfam" id="PF02976">
    <property type="entry name" value="MutH"/>
    <property type="match status" value="1"/>
</dbReference>
<dbReference type="STRING" id="1033810.HLPCO_002147"/>
<accession>U2DTX3</accession>
<dbReference type="InterPro" id="IPR011335">
    <property type="entry name" value="Restrct_endonuc-II-like"/>
</dbReference>
<protein>
    <submittedName>
        <fullName evidence="5">Sau3AI protein</fullName>
    </submittedName>
</protein>
<organism evidence="5 6">
    <name type="scientific">Haloplasma contractile SSD-17B</name>
    <dbReference type="NCBI Taxonomy" id="1033810"/>
    <lineage>
        <taxon>Bacteria</taxon>
        <taxon>Bacillati</taxon>
        <taxon>Mycoplasmatota</taxon>
        <taxon>Mollicutes</taxon>
        <taxon>Haloplasmatales</taxon>
        <taxon>Haloplasmataceae</taxon>
        <taxon>Haloplasma</taxon>
    </lineage>
</organism>
<evidence type="ECO:0000256" key="2">
    <source>
        <dbReference type="ARBA" id="ARBA00022759"/>
    </source>
</evidence>
<dbReference type="GO" id="GO:0004519">
    <property type="term" value="F:endonuclease activity"/>
    <property type="evidence" value="ECO:0007669"/>
    <property type="project" value="UniProtKB-KW"/>
</dbReference>
<name>U2DTX3_9MOLU</name>
<evidence type="ECO:0000256" key="1">
    <source>
        <dbReference type="ARBA" id="ARBA00022722"/>
    </source>
</evidence>
<dbReference type="InterPro" id="IPR037057">
    <property type="entry name" value="DNA_rep_MutH/T2_RE_sf"/>
</dbReference>
<evidence type="ECO:0000313" key="5">
    <source>
        <dbReference type="EMBL" id="ERJ11907.1"/>
    </source>
</evidence>
<dbReference type="AlphaFoldDB" id="U2DTX3"/>
<dbReference type="Proteomes" id="UP000005707">
    <property type="component" value="Unassembled WGS sequence"/>
</dbReference>
<evidence type="ECO:0000256" key="3">
    <source>
        <dbReference type="ARBA" id="ARBA00022801"/>
    </source>
</evidence>
<keyword evidence="2" id="KW-0255">Endonuclease</keyword>
<dbReference type="EMBL" id="AFNU02000007">
    <property type="protein sequence ID" value="ERJ11907.1"/>
    <property type="molecule type" value="Genomic_DNA"/>
</dbReference>
<reference evidence="5 6" key="1">
    <citation type="journal article" date="2011" name="J. Bacteriol.">
        <title>Genome sequence of Haloplasma contractile, an unusual contractile bacterium from a deep-sea anoxic brine lake.</title>
        <authorList>
            <person name="Antunes A."/>
            <person name="Alam I."/>
            <person name="El Dorry H."/>
            <person name="Siam R."/>
            <person name="Robertson A."/>
            <person name="Bajic V.B."/>
            <person name="Stingl U."/>
        </authorList>
    </citation>
    <scope>NUCLEOTIDE SEQUENCE [LARGE SCALE GENOMIC DNA]</scope>
    <source>
        <strain evidence="5 6">SSD-17B</strain>
    </source>
</reference>
<dbReference type="InterPro" id="IPR011337">
    <property type="entry name" value="DNA_rep_MutH/RE_typeII_Sau3AI"/>
</dbReference>
<dbReference type="SMART" id="SM00927">
    <property type="entry name" value="MutH"/>
    <property type="match status" value="1"/>
</dbReference>
<feature type="domain" description="DNA mismatch repair MutH/Type II restriction enzyme Sau3AI" evidence="4">
    <location>
        <begin position="49"/>
        <end position="151"/>
    </location>
</feature>
<dbReference type="GO" id="GO:0016787">
    <property type="term" value="F:hydrolase activity"/>
    <property type="evidence" value="ECO:0007669"/>
    <property type="project" value="UniProtKB-KW"/>
</dbReference>
<dbReference type="RefSeq" id="WP_008827434.1">
    <property type="nucleotide sequence ID" value="NZ_AFNU02000007.1"/>
</dbReference>
<dbReference type="Gene3D" id="3.40.600.10">
    <property type="entry name" value="DNA mismatch repair MutH/Restriction endonuclease, type II"/>
    <property type="match status" value="2"/>
</dbReference>
<dbReference type="OrthoDB" id="3188707at2"/>
<dbReference type="GO" id="GO:0003677">
    <property type="term" value="F:DNA binding"/>
    <property type="evidence" value="ECO:0007669"/>
    <property type="project" value="InterPro"/>
</dbReference>
<dbReference type="NCBIfam" id="NF040973">
    <property type="entry name" value="restrict_Sau3AI"/>
    <property type="match status" value="1"/>
</dbReference>
<keyword evidence="3" id="KW-0378">Hydrolase</keyword>
<dbReference type="SUPFAM" id="SSF52980">
    <property type="entry name" value="Restriction endonuclease-like"/>
    <property type="match status" value="2"/>
</dbReference>
<dbReference type="InParanoid" id="U2DTX3"/>
<evidence type="ECO:0000259" key="4">
    <source>
        <dbReference type="SMART" id="SM00927"/>
    </source>
</evidence>
<evidence type="ECO:0000313" key="6">
    <source>
        <dbReference type="Proteomes" id="UP000005707"/>
    </source>
</evidence>
<sequence>MEYDYTDINSIYCYAKELEGKKFKDIGTNENYVRNIKGGLGQFLEEEYFGYEVNSRAEADFIEAGVELKVTPFKRNKNKTISAKERLVLNIINYMEEVNNSFEESSFWRKNSKILMVFYEWLKDVKREEYEITKTILYQFPEEDLEIIKDDWETIVSKIRSGQAHTLSESDTMYLGACTKGVNKSSVREQPCSEEPAMQRAYSLKQSYMTFLLRNYVFGDKKSERIIQNKSELKDTTLEQYILNKLEDYYGQSIDELMKQYNIKGNPKQKVQMVASKILGLTDKLGKTEEFQKANIKVKSIRVEKNGSINESMSFPSFKFKKLLQETWETSELRQMFEQTKFLFFIVEKNKTGEYILNKTIFWNMPVSILDGPVKETWEETVRVLKEGVKLKPSGNKVFNNLPGSKLNSVCHVRPHTSKASYEPHNPNSDELPDGKWMTKQCFWLDKKFITQIILDNS</sequence>
<reference evidence="5 6" key="2">
    <citation type="journal article" date="2013" name="PLoS ONE">
        <title>INDIGO - INtegrated Data Warehouse of MIcrobial GenOmes with Examples from the Red Sea Extremophiles.</title>
        <authorList>
            <person name="Alam I."/>
            <person name="Antunes A."/>
            <person name="Kamau A.A."/>
            <person name="Ba Alawi W."/>
            <person name="Kalkatawi M."/>
            <person name="Stingl U."/>
            <person name="Bajic V.B."/>
        </authorList>
    </citation>
    <scope>NUCLEOTIDE SEQUENCE [LARGE SCALE GENOMIC DNA]</scope>
    <source>
        <strain evidence="5 6">SSD-17B</strain>
    </source>
</reference>
<dbReference type="eggNOG" id="COG3066">
    <property type="taxonomic scope" value="Bacteria"/>
</dbReference>
<gene>
    <name evidence="5" type="ORF">HLPCO_002147</name>
</gene>
<proteinExistence type="predicted"/>
<dbReference type="CDD" id="cd22356">
    <property type="entry name" value="Sau3AI_N-like"/>
    <property type="match status" value="1"/>
</dbReference>